<evidence type="ECO:0000256" key="4">
    <source>
        <dbReference type="ARBA" id="ARBA00022723"/>
    </source>
</evidence>
<dbReference type="PANTHER" id="PTHR32481:SF0">
    <property type="entry name" value="AMINOPEPTIDASE YPDE-RELATED"/>
    <property type="match status" value="1"/>
</dbReference>
<evidence type="ECO:0000256" key="7">
    <source>
        <dbReference type="PIRSR" id="PIRSR001123-1"/>
    </source>
</evidence>
<dbReference type="Gene3D" id="2.40.30.40">
    <property type="entry name" value="Peptidase M42, domain 2"/>
    <property type="match status" value="1"/>
</dbReference>
<comment type="cofactor">
    <cofactor evidence="8">
        <name>a divalent metal cation</name>
        <dbReference type="ChEBI" id="CHEBI:60240"/>
    </cofactor>
    <text evidence="8">Binds 2 divalent metal cations per subunit.</text>
</comment>
<dbReference type="GeneID" id="64981975"/>
<dbReference type="GO" id="GO:0006508">
    <property type="term" value="P:proteolysis"/>
    <property type="evidence" value="ECO:0007669"/>
    <property type="project" value="UniProtKB-KW"/>
</dbReference>
<organism evidence="10 11">
    <name type="scientific">Staphylococcus auricularis</name>
    <dbReference type="NCBI Taxonomy" id="29379"/>
    <lineage>
        <taxon>Bacteria</taxon>
        <taxon>Bacillati</taxon>
        <taxon>Bacillota</taxon>
        <taxon>Bacilli</taxon>
        <taxon>Bacillales</taxon>
        <taxon>Staphylococcaceae</taxon>
        <taxon>Staphylococcus</taxon>
    </lineage>
</organism>
<comment type="caution">
    <text evidence="10">The sequence shown here is derived from an EMBL/GenBank/DDBJ whole genome shotgun (WGS) entry which is preliminary data.</text>
</comment>
<dbReference type="Pfam" id="PF05343">
    <property type="entry name" value="Peptidase_M42"/>
    <property type="match status" value="1"/>
</dbReference>
<dbReference type="RefSeq" id="WP_059107120.1">
    <property type="nucleotide sequence ID" value="NZ_AP024589.1"/>
</dbReference>
<evidence type="ECO:0000256" key="1">
    <source>
        <dbReference type="ARBA" id="ARBA00006272"/>
    </source>
</evidence>
<feature type="binding site" evidence="8">
    <location>
        <position position="182"/>
    </location>
    <ligand>
        <name>Zn(2+)</name>
        <dbReference type="ChEBI" id="CHEBI:29105"/>
        <label>1</label>
    </ligand>
</feature>
<evidence type="ECO:0000313" key="10">
    <source>
        <dbReference type="EMBL" id="PNZ69347.1"/>
    </source>
</evidence>
<feature type="binding site" evidence="8">
    <location>
        <position position="70"/>
    </location>
    <ligand>
        <name>Zn(2+)</name>
        <dbReference type="ChEBI" id="CHEBI:29105"/>
        <label>1</label>
    </ligand>
</feature>
<comment type="similarity">
    <text evidence="1 6">Belongs to the peptidase M42 family.</text>
</comment>
<proteinExistence type="inferred from homology"/>
<name>A0AAP8PR92_9STAP</name>
<dbReference type="Proteomes" id="UP001171687">
    <property type="component" value="Unassembled WGS sequence"/>
</dbReference>
<gene>
    <name evidence="10" type="ORF">CD158_01105</name>
    <name evidence="9" type="ORF">QYH67_04420</name>
</gene>
<evidence type="ECO:0000256" key="2">
    <source>
        <dbReference type="ARBA" id="ARBA00022438"/>
    </source>
</evidence>
<dbReference type="SUPFAM" id="SSF53187">
    <property type="entry name" value="Zn-dependent exopeptidases"/>
    <property type="match status" value="1"/>
</dbReference>
<keyword evidence="5" id="KW-0378">Hydrolase</keyword>
<dbReference type="EMBL" id="JAUHQC010000006">
    <property type="protein sequence ID" value="MDN4532835.1"/>
    <property type="molecule type" value="Genomic_DNA"/>
</dbReference>
<dbReference type="Proteomes" id="UP000242470">
    <property type="component" value="Unassembled WGS sequence"/>
</dbReference>
<feature type="binding site" evidence="8">
    <location>
        <position position="215"/>
    </location>
    <ligand>
        <name>Zn(2+)</name>
        <dbReference type="ChEBI" id="CHEBI:29105"/>
        <label>2</label>
    </ligand>
</feature>
<dbReference type="GO" id="GO:0004177">
    <property type="term" value="F:aminopeptidase activity"/>
    <property type="evidence" value="ECO:0007669"/>
    <property type="project" value="UniProtKB-UniRule"/>
</dbReference>
<keyword evidence="4 8" id="KW-0479">Metal-binding</keyword>
<evidence type="ECO:0000256" key="8">
    <source>
        <dbReference type="PIRSR" id="PIRSR001123-2"/>
    </source>
</evidence>
<dbReference type="CDD" id="cd05656">
    <property type="entry name" value="M42_Frv"/>
    <property type="match status" value="1"/>
</dbReference>
<evidence type="ECO:0000256" key="5">
    <source>
        <dbReference type="ARBA" id="ARBA00022801"/>
    </source>
</evidence>
<dbReference type="PANTHER" id="PTHR32481">
    <property type="entry name" value="AMINOPEPTIDASE"/>
    <property type="match status" value="1"/>
</dbReference>
<dbReference type="GO" id="GO:0046872">
    <property type="term" value="F:metal ion binding"/>
    <property type="evidence" value="ECO:0007669"/>
    <property type="project" value="UniProtKB-UniRule"/>
</dbReference>
<evidence type="ECO:0000256" key="3">
    <source>
        <dbReference type="ARBA" id="ARBA00022670"/>
    </source>
</evidence>
<keyword evidence="2" id="KW-0031">Aminopeptidase</keyword>
<dbReference type="AlphaFoldDB" id="A0AAP8PR92"/>
<feature type="binding site" evidence="8">
    <location>
        <position position="237"/>
    </location>
    <ligand>
        <name>Zn(2+)</name>
        <dbReference type="ChEBI" id="CHEBI:29105"/>
        <label>1</label>
    </ligand>
</feature>
<feature type="binding site" evidence="8">
    <location>
        <position position="182"/>
    </location>
    <ligand>
        <name>Zn(2+)</name>
        <dbReference type="ChEBI" id="CHEBI:29105"/>
        <label>2</label>
    </ligand>
</feature>
<keyword evidence="3" id="KW-0645">Protease</keyword>
<feature type="binding site" evidence="8">
    <location>
        <position position="322"/>
    </location>
    <ligand>
        <name>Zn(2+)</name>
        <dbReference type="ChEBI" id="CHEBI:29105"/>
        <label>2</label>
    </ligand>
</feature>
<accession>A0AAP8PR92</accession>
<dbReference type="InterPro" id="IPR008007">
    <property type="entry name" value="Peptidase_M42"/>
</dbReference>
<evidence type="ECO:0000313" key="9">
    <source>
        <dbReference type="EMBL" id="MDN4532835.1"/>
    </source>
</evidence>
<dbReference type="InterPro" id="IPR051464">
    <property type="entry name" value="Peptidase_M42_aminopept"/>
</dbReference>
<reference evidence="9" key="2">
    <citation type="submission" date="2023-07" db="EMBL/GenBank/DDBJ databases">
        <title>Evaluation of the beneficial properties of pineapple isolates.</title>
        <authorList>
            <person name="Adefiranye O."/>
        </authorList>
    </citation>
    <scope>NUCLEOTIDE SEQUENCE</scope>
    <source>
        <strain evidence="9">PAPLE_T1</strain>
    </source>
</reference>
<feature type="active site" description="Proton acceptor" evidence="7">
    <location>
        <position position="214"/>
    </location>
</feature>
<dbReference type="PIRSF" id="PIRSF001123">
    <property type="entry name" value="PepA_GA"/>
    <property type="match status" value="1"/>
</dbReference>
<sequence length="359" mass="39778">MKIDFEKTKERMKTLTEMHGAPGFEGDVRAYLKDAMAPYVDDFVDNRMGGFYGVKRSGKADAKRVIVAAHMDEVGFMVTQITENGMIKFTNLGGVANDIWQGQRLKVKTRHNDIISGVVANIPKHFRTGNEGAPKIEDLMLDIGSTSQEEVRDRGIEIGDSIVPDTPFTQLSEHRFAGKAWDNRYGCVIAIELLELLQDVQLDVDLYVGANVQEEVGLRGAQAAAELVDPDLAFVVDCSPANDMKGPQNLSGQLGEGTLLRIKDGTMILKPTFRDYLLSLADKHDINYQYYISPGGTDGGEIHKAKIGIPTAVIGVCARYIHSTDAVFDVNDYQAAREMLYQAITQLDDQQIEHLQYDM</sequence>
<protein>
    <submittedName>
        <fullName evidence="9">M42 family metallopeptidase</fullName>
    </submittedName>
    <submittedName>
        <fullName evidence="10">M42 family peptidase</fullName>
    </submittedName>
</protein>
<reference evidence="10 11" key="1">
    <citation type="submission" date="2017-08" db="EMBL/GenBank/DDBJ databases">
        <title>Draft genome sequences of 64 type strains of genus Staph aureus.</title>
        <authorList>
            <person name="Cole K."/>
            <person name="Golubchik T."/>
            <person name="Russell J."/>
            <person name="Foster D."/>
            <person name="Llewelyn M."/>
            <person name="Wilson D."/>
            <person name="Crook D."/>
            <person name="Paul J."/>
        </authorList>
    </citation>
    <scope>NUCLEOTIDE SEQUENCE [LARGE SCALE GENOMIC DNA]</scope>
    <source>
        <strain evidence="10 11">NCTC 12101</strain>
    </source>
</reference>
<dbReference type="EMBL" id="PPQW01000004">
    <property type="protein sequence ID" value="PNZ69347.1"/>
    <property type="molecule type" value="Genomic_DNA"/>
</dbReference>
<evidence type="ECO:0000256" key="6">
    <source>
        <dbReference type="PIRNR" id="PIRNR001123"/>
    </source>
</evidence>
<dbReference type="Gene3D" id="3.40.630.10">
    <property type="entry name" value="Zn peptidases"/>
    <property type="match status" value="1"/>
</dbReference>
<dbReference type="SUPFAM" id="SSF101821">
    <property type="entry name" value="Aminopeptidase/glucanase lid domain"/>
    <property type="match status" value="1"/>
</dbReference>
<dbReference type="InterPro" id="IPR023367">
    <property type="entry name" value="Peptidase_M42_dom2"/>
</dbReference>
<evidence type="ECO:0000313" key="11">
    <source>
        <dbReference type="Proteomes" id="UP000242470"/>
    </source>
</evidence>